<dbReference type="GO" id="GO:0016829">
    <property type="term" value="F:lyase activity"/>
    <property type="evidence" value="ECO:0007669"/>
    <property type="project" value="UniProtKB-KW"/>
</dbReference>
<dbReference type="InterPro" id="IPR029065">
    <property type="entry name" value="Enolase_C-like"/>
</dbReference>
<dbReference type="SUPFAM" id="SSF54826">
    <property type="entry name" value="Enolase N-terminal domain-like"/>
    <property type="match status" value="1"/>
</dbReference>
<dbReference type="Gene3D" id="3.20.20.120">
    <property type="entry name" value="Enolase-like C-terminal domain"/>
    <property type="match status" value="1"/>
</dbReference>
<dbReference type="SFLD" id="SFLDG00179">
    <property type="entry name" value="mandelate_racemase"/>
    <property type="match status" value="1"/>
</dbReference>
<dbReference type="InterPro" id="IPR013342">
    <property type="entry name" value="Mandelate_racemase_C"/>
</dbReference>
<dbReference type="InterPro" id="IPR013341">
    <property type="entry name" value="Mandelate_racemase_N_dom"/>
</dbReference>
<dbReference type="InterPro" id="IPR029017">
    <property type="entry name" value="Enolase-like_N"/>
</dbReference>
<dbReference type="EMBL" id="DWYZ01000026">
    <property type="protein sequence ID" value="HJB27379.1"/>
    <property type="molecule type" value="Genomic_DNA"/>
</dbReference>
<reference evidence="4" key="1">
    <citation type="journal article" date="2021" name="PeerJ">
        <title>Extensive microbial diversity within the chicken gut microbiome revealed by metagenomics and culture.</title>
        <authorList>
            <person name="Gilroy R."/>
            <person name="Ravi A."/>
            <person name="Getino M."/>
            <person name="Pursley I."/>
            <person name="Horton D.L."/>
            <person name="Alikhan N.F."/>
            <person name="Baker D."/>
            <person name="Gharbi K."/>
            <person name="Hall N."/>
            <person name="Watson M."/>
            <person name="Adriaenssens E.M."/>
            <person name="Foster-Nyarko E."/>
            <person name="Jarju S."/>
            <person name="Secka A."/>
            <person name="Antonio M."/>
            <person name="Oren A."/>
            <person name="Chaudhuri R.R."/>
            <person name="La Ragione R."/>
            <person name="Hildebrand F."/>
            <person name="Pallen M.J."/>
        </authorList>
    </citation>
    <scope>NUCLEOTIDE SEQUENCE</scope>
    <source>
        <strain evidence="4">ChiSjej1B19-5720</strain>
    </source>
</reference>
<evidence type="ECO:0000256" key="1">
    <source>
        <dbReference type="ARBA" id="ARBA00022723"/>
    </source>
</evidence>
<dbReference type="Pfam" id="PF13378">
    <property type="entry name" value="MR_MLE_C"/>
    <property type="match status" value="1"/>
</dbReference>
<name>A0A9D2LQA3_9FIRM</name>
<comment type="caution">
    <text evidence="4">The sequence shown here is derived from an EMBL/GenBank/DDBJ whole genome shotgun (WGS) entry which is preliminary data.</text>
</comment>
<dbReference type="Pfam" id="PF02746">
    <property type="entry name" value="MR_MLE_N"/>
    <property type="match status" value="1"/>
</dbReference>
<reference evidence="4" key="2">
    <citation type="submission" date="2021-04" db="EMBL/GenBank/DDBJ databases">
        <authorList>
            <person name="Gilroy R."/>
        </authorList>
    </citation>
    <scope>NUCLEOTIDE SEQUENCE</scope>
    <source>
        <strain evidence="4">ChiSjej1B19-5720</strain>
    </source>
</reference>
<protein>
    <submittedName>
        <fullName evidence="4">Mandelate racemase/muconate lactonizing enzyme family protein</fullName>
    </submittedName>
</protein>
<evidence type="ECO:0000313" key="5">
    <source>
        <dbReference type="Proteomes" id="UP000823842"/>
    </source>
</evidence>
<evidence type="ECO:0000313" key="4">
    <source>
        <dbReference type="EMBL" id="HJB27379.1"/>
    </source>
</evidence>
<organism evidence="4 5">
    <name type="scientific">Candidatus Blautia faecavium</name>
    <dbReference type="NCBI Taxonomy" id="2838487"/>
    <lineage>
        <taxon>Bacteria</taxon>
        <taxon>Bacillati</taxon>
        <taxon>Bacillota</taxon>
        <taxon>Clostridia</taxon>
        <taxon>Lachnospirales</taxon>
        <taxon>Lachnospiraceae</taxon>
        <taxon>Blautia</taxon>
    </lineage>
</organism>
<dbReference type="SFLD" id="SFLDS00001">
    <property type="entry name" value="Enolase"/>
    <property type="match status" value="1"/>
</dbReference>
<evidence type="ECO:0000259" key="3">
    <source>
        <dbReference type="SMART" id="SM00922"/>
    </source>
</evidence>
<accession>A0A9D2LQA3</accession>
<dbReference type="PANTHER" id="PTHR48080">
    <property type="entry name" value="D-GALACTONATE DEHYDRATASE-RELATED"/>
    <property type="match status" value="1"/>
</dbReference>
<proteinExistence type="predicted"/>
<dbReference type="CDD" id="cd03316">
    <property type="entry name" value="MR_like"/>
    <property type="match status" value="1"/>
</dbReference>
<dbReference type="SMART" id="SM00922">
    <property type="entry name" value="MR_MLE"/>
    <property type="match status" value="1"/>
</dbReference>
<dbReference type="AlphaFoldDB" id="A0A9D2LQA3"/>
<dbReference type="InterPro" id="IPR034593">
    <property type="entry name" value="DgoD-like"/>
</dbReference>
<keyword evidence="2" id="KW-0456">Lyase</keyword>
<feature type="domain" description="Mandelate racemase/muconate lactonizing enzyme C-terminal" evidence="3">
    <location>
        <begin position="144"/>
        <end position="302"/>
    </location>
</feature>
<dbReference type="PANTHER" id="PTHR48080:SF2">
    <property type="entry name" value="D-GALACTONATE DEHYDRATASE"/>
    <property type="match status" value="1"/>
</dbReference>
<dbReference type="InterPro" id="IPR036849">
    <property type="entry name" value="Enolase-like_C_sf"/>
</dbReference>
<sequence length="455" mass="51137">MEKTYEEVLNYVNTNSKPSELKITDLRVADIVDAPMHCTLVKVYTNQGLVGYGEVRDGADRKFILSLKSRILGENPCNIDKLFRRIKQFGGHARQGGGVCGIELALWDLAGKAYGIPVYQMLGGKFRDKIRIYCDTDVEGKHTGKDMGKALKARMEKGFTFLKMDLGIDLLYDEPGALCAPLGFVQQLKDASAYNAIPRNLSDDERMIRNRRYDAQNIPHPFTGIQVTEHGFDILEQYVKDVREIIGYDIPLAIDHFGHIGVESCIKLARRVEKYNIAWMEDMIPWQLTDQYVRLRNSCAVPICTGEDIYLKENFRPLLEKGGVSVIHPDILTSGGILENKKIGDLAQEHGVAMAVHMAESPIACMAAVHSIAATENFLALEFHSVDVPWWNDLVTGLPKPIVNNGYITVPDKPGLGIDELVDDVIAEHIHPDYPGIWLPTDEWNNDYSHDRLWS</sequence>
<dbReference type="Gene3D" id="3.30.390.10">
    <property type="entry name" value="Enolase-like, N-terminal domain"/>
    <property type="match status" value="1"/>
</dbReference>
<gene>
    <name evidence="4" type="ORF">IAA06_01100</name>
</gene>
<dbReference type="Proteomes" id="UP000823842">
    <property type="component" value="Unassembled WGS sequence"/>
</dbReference>
<evidence type="ECO:0000256" key="2">
    <source>
        <dbReference type="ARBA" id="ARBA00023239"/>
    </source>
</evidence>
<keyword evidence="1" id="KW-0479">Metal-binding</keyword>
<dbReference type="SUPFAM" id="SSF51604">
    <property type="entry name" value="Enolase C-terminal domain-like"/>
    <property type="match status" value="1"/>
</dbReference>
<dbReference type="GO" id="GO:0046872">
    <property type="term" value="F:metal ion binding"/>
    <property type="evidence" value="ECO:0007669"/>
    <property type="project" value="UniProtKB-KW"/>
</dbReference>